<dbReference type="AlphaFoldDB" id="A0A8E0V0X6"/>
<dbReference type="RefSeq" id="XP_043148209.1">
    <property type="nucleotide sequence ID" value="XM_043292274.1"/>
</dbReference>
<reference evidence="1" key="2">
    <citation type="submission" date="2021-01" db="EMBL/GenBank/DDBJ databases">
        <title>Pan-genome distribution and transcriptional activeness of fungal secondary metabolism genes in Aspergillus section Fumigati.</title>
        <authorList>
            <person name="Takahashi H."/>
            <person name="Umemura M."/>
            <person name="Ninomiya A."/>
            <person name="Kusuya Y."/>
            <person name="Urayama S."/>
            <person name="Shimizu M."/>
            <person name="Watanabe A."/>
            <person name="Kamei K."/>
            <person name="Yaguchi T."/>
            <person name="Hagiwara D."/>
        </authorList>
    </citation>
    <scope>NUCLEOTIDE SEQUENCE</scope>
    <source>
        <strain evidence="1">IFM 46973</strain>
    </source>
</reference>
<evidence type="ECO:0000313" key="2">
    <source>
        <dbReference type="Proteomes" id="UP000036893"/>
    </source>
</evidence>
<comment type="caution">
    <text evidence="1">The sequence shown here is derived from an EMBL/GenBank/DDBJ whole genome shotgun (WGS) entry which is preliminary data.</text>
</comment>
<dbReference type="Proteomes" id="UP000036893">
    <property type="component" value="Unassembled WGS sequence"/>
</dbReference>
<proteinExistence type="predicted"/>
<sequence length="364" mass="42124">MEYKRITSFITRVRSLKSKEEQPEPLIQVRKYPVFKDKYWEPCLMLYRARIPYKVWSDRDVLIAHGAAHNEGFRELHLLVNDIEKAAQTLQEGGYLRTALSFLQGDLGIPESEISKTCRLVSPTALDEGIARCRRRTPRDPAEILADIRKGHEWLDVRGVALLAAESWAYGPIGPEDEEPIPELHEYFNSHVALWLAGSSKKRVQDMYVQSVIAMIITELDEAWSVGFEKGVRVLYRPILFDLMRQNHEKLVGRLRAWALGVGLLSYEEFRDYHRSRIEREMNLQDLPCPFWSHGFVRERPRLMIERRVERSGGCPDAVIGYKAILPRFTWLVKIPSGKGWIQISMNVFQVIKNRHGKRASVGD</sequence>
<accession>A0A8E0V0X6</accession>
<protein>
    <submittedName>
        <fullName evidence="1">Uncharacterized protein</fullName>
    </submittedName>
</protein>
<organism evidence="1 2">
    <name type="scientific">Aspergillus udagawae</name>
    <dbReference type="NCBI Taxonomy" id="91492"/>
    <lineage>
        <taxon>Eukaryota</taxon>
        <taxon>Fungi</taxon>
        <taxon>Dikarya</taxon>
        <taxon>Ascomycota</taxon>
        <taxon>Pezizomycotina</taxon>
        <taxon>Eurotiomycetes</taxon>
        <taxon>Eurotiomycetidae</taxon>
        <taxon>Eurotiales</taxon>
        <taxon>Aspergillaceae</taxon>
        <taxon>Aspergillus</taxon>
        <taxon>Aspergillus subgen. Fumigati</taxon>
    </lineage>
</organism>
<dbReference type="EMBL" id="BBXM02000005">
    <property type="protein sequence ID" value="GIC90943.1"/>
    <property type="molecule type" value="Genomic_DNA"/>
</dbReference>
<reference evidence="1" key="1">
    <citation type="journal article" date="2015" name="Genome Announc.">
        <title>Draft Genome Sequence of the Pathogenic Filamentous Fungus Aspergillus udagawae Strain IFM 46973T.</title>
        <authorList>
            <person name="Kusuya Y."/>
            <person name="Takahashi-Nakaguchi A."/>
            <person name="Takahashi H."/>
            <person name="Yaguchi T."/>
        </authorList>
    </citation>
    <scope>NUCLEOTIDE SEQUENCE</scope>
    <source>
        <strain evidence="1">IFM 46973</strain>
    </source>
</reference>
<name>A0A8E0V0X6_9EURO</name>
<gene>
    <name evidence="1" type="ORF">Aud_007381</name>
</gene>
<dbReference type="GeneID" id="66994858"/>
<evidence type="ECO:0000313" key="1">
    <source>
        <dbReference type="EMBL" id="GIC90943.1"/>
    </source>
</evidence>